<dbReference type="PANTHER" id="PTHR43363">
    <property type="entry name" value="HYPOXANTHINE PHOSPHORIBOSYLTRANSFERASE"/>
    <property type="match status" value="1"/>
</dbReference>
<sequence>MSDLFVSWSEYHQKIEQLAAQIYQSGWEFNQIVCLAKGGLRVGDILCRLYRKPLAILSAASYTGPDYQTRGQIQFSRHLSMTTEGLGSRILLVDDLADSGISLQESIAWLKNYRDREGEPESDRPQEIRTAVLWYKSCSVLAPDYYIDYLTDNPWIHQPFELYEQTPLEELVAKYSASHGKG</sequence>
<comment type="caution">
    <text evidence="4">The sequence shown here is derived from an EMBL/GenBank/DDBJ whole genome shotgun (WGS) entry which is preliminary data.</text>
</comment>
<evidence type="ECO:0000313" key="4">
    <source>
        <dbReference type="EMBL" id="MDJ1174168.1"/>
    </source>
</evidence>
<dbReference type="GO" id="GO:0016757">
    <property type="term" value="F:glycosyltransferase activity"/>
    <property type="evidence" value="ECO:0007669"/>
    <property type="project" value="UniProtKB-KW"/>
</dbReference>
<evidence type="ECO:0000256" key="1">
    <source>
        <dbReference type="ARBA" id="ARBA00022676"/>
    </source>
</evidence>
<dbReference type="PANTHER" id="PTHR43363:SF1">
    <property type="entry name" value="HYPOXANTHINE-GUANINE PHOSPHORIBOSYLTRANSFERASE"/>
    <property type="match status" value="1"/>
</dbReference>
<reference evidence="4 5" key="1">
    <citation type="submission" date="2023-01" db="EMBL/GenBank/DDBJ databases">
        <title>Novel diversity within Roseofilum (Cyanobacteria; Desertifilaceae) from marine benthic mats with descriptions of four novel species.</title>
        <authorList>
            <person name="Wang Y."/>
            <person name="Berthold D.E."/>
            <person name="Hu J."/>
            <person name="Lefler F.W."/>
            <person name="Laughinghouse H.D. IV."/>
        </authorList>
    </citation>
    <scope>NUCLEOTIDE SEQUENCE [LARGE SCALE GENOMIC DNA]</scope>
    <source>
        <strain evidence="4 5">BLCC-M114</strain>
    </source>
</reference>
<dbReference type="Proteomes" id="UP001235849">
    <property type="component" value="Unassembled WGS sequence"/>
</dbReference>
<dbReference type="Gene3D" id="3.40.50.2020">
    <property type="match status" value="1"/>
</dbReference>
<gene>
    <name evidence="4" type="ORF">PMG25_08685</name>
</gene>
<evidence type="ECO:0000256" key="2">
    <source>
        <dbReference type="ARBA" id="ARBA00022679"/>
    </source>
</evidence>
<feature type="domain" description="Phosphoribosyltransferase" evidence="3">
    <location>
        <begin position="7"/>
        <end position="164"/>
    </location>
</feature>
<keyword evidence="1 4" id="KW-0328">Glycosyltransferase</keyword>
<dbReference type="InterPro" id="IPR000836">
    <property type="entry name" value="PRTase_dom"/>
</dbReference>
<dbReference type="EMBL" id="JAQOSO010000043">
    <property type="protein sequence ID" value="MDJ1174168.1"/>
    <property type="molecule type" value="Genomic_DNA"/>
</dbReference>
<keyword evidence="2" id="KW-0808">Transferase</keyword>
<dbReference type="CDD" id="cd06223">
    <property type="entry name" value="PRTases_typeI"/>
    <property type="match status" value="1"/>
</dbReference>
<dbReference type="InterPro" id="IPR029057">
    <property type="entry name" value="PRTase-like"/>
</dbReference>
<evidence type="ECO:0000259" key="3">
    <source>
        <dbReference type="Pfam" id="PF00156"/>
    </source>
</evidence>
<evidence type="ECO:0000313" key="5">
    <source>
        <dbReference type="Proteomes" id="UP001235849"/>
    </source>
</evidence>
<accession>A0ABT7B4R4</accession>
<dbReference type="Pfam" id="PF00156">
    <property type="entry name" value="Pribosyltran"/>
    <property type="match status" value="1"/>
</dbReference>
<keyword evidence="5" id="KW-1185">Reference proteome</keyword>
<organism evidence="4 5">
    <name type="scientific">Roseofilum capinflatum BLCC-M114</name>
    <dbReference type="NCBI Taxonomy" id="3022440"/>
    <lineage>
        <taxon>Bacteria</taxon>
        <taxon>Bacillati</taxon>
        <taxon>Cyanobacteriota</taxon>
        <taxon>Cyanophyceae</taxon>
        <taxon>Desertifilales</taxon>
        <taxon>Desertifilaceae</taxon>
        <taxon>Roseofilum</taxon>
        <taxon>Roseofilum capinflatum</taxon>
    </lineage>
</organism>
<dbReference type="SUPFAM" id="SSF53271">
    <property type="entry name" value="PRTase-like"/>
    <property type="match status" value="1"/>
</dbReference>
<name>A0ABT7B4R4_9CYAN</name>
<proteinExistence type="predicted"/>
<protein>
    <submittedName>
        <fullName evidence="4">Phosphoribosyltransferase</fullName>
    </submittedName>
</protein>
<dbReference type="RefSeq" id="WP_283766502.1">
    <property type="nucleotide sequence ID" value="NZ_JAQOSO010000043.1"/>
</dbReference>